<name>A0ACC0AAK4_CATRO</name>
<dbReference type="EMBL" id="CM044706">
    <property type="protein sequence ID" value="KAI5657834.1"/>
    <property type="molecule type" value="Genomic_DNA"/>
</dbReference>
<reference evidence="2" key="1">
    <citation type="journal article" date="2023" name="Nat. Plants">
        <title>Single-cell RNA sequencing provides a high-resolution roadmap for understanding the multicellular compartmentation of specialized metabolism.</title>
        <authorList>
            <person name="Sun S."/>
            <person name="Shen X."/>
            <person name="Li Y."/>
            <person name="Li Y."/>
            <person name="Wang S."/>
            <person name="Li R."/>
            <person name="Zhang H."/>
            <person name="Shen G."/>
            <person name="Guo B."/>
            <person name="Wei J."/>
            <person name="Xu J."/>
            <person name="St-Pierre B."/>
            <person name="Chen S."/>
            <person name="Sun C."/>
        </authorList>
    </citation>
    <scope>NUCLEOTIDE SEQUENCE [LARGE SCALE GENOMIC DNA]</scope>
</reference>
<accession>A0ACC0AAK4</accession>
<sequence length="190" mass="21594">MKTLLNLKPPSLYTTRPPPPLWNQIAPILHSHTRKSLKYPDPHLQSWRLHAEAKGFNRPPPPPPAATSGQQKRNLEGKSPKINNNAEDDDDKIPDAVWERIMGRILFYVGVPMATGVALMQIFSVIKEYNLWEVPIWLPYLSTFITFGVSTLGIVYGTLSTSWDPEKEGSLLGFEEAQKNWVAMWNEEDD</sequence>
<comment type="caution">
    <text evidence="1">The sequence shown here is derived from an EMBL/GenBank/DDBJ whole genome shotgun (WGS) entry which is preliminary data.</text>
</comment>
<evidence type="ECO:0000313" key="2">
    <source>
        <dbReference type="Proteomes" id="UP001060085"/>
    </source>
</evidence>
<proteinExistence type="predicted"/>
<keyword evidence="2" id="KW-1185">Reference proteome</keyword>
<dbReference type="Proteomes" id="UP001060085">
    <property type="component" value="Linkage Group LG06"/>
</dbReference>
<organism evidence="1 2">
    <name type="scientific">Catharanthus roseus</name>
    <name type="common">Madagascar periwinkle</name>
    <name type="synonym">Vinca rosea</name>
    <dbReference type="NCBI Taxonomy" id="4058"/>
    <lineage>
        <taxon>Eukaryota</taxon>
        <taxon>Viridiplantae</taxon>
        <taxon>Streptophyta</taxon>
        <taxon>Embryophyta</taxon>
        <taxon>Tracheophyta</taxon>
        <taxon>Spermatophyta</taxon>
        <taxon>Magnoliopsida</taxon>
        <taxon>eudicotyledons</taxon>
        <taxon>Gunneridae</taxon>
        <taxon>Pentapetalae</taxon>
        <taxon>asterids</taxon>
        <taxon>lamiids</taxon>
        <taxon>Gentianales</taxon>
        <taxon>Apocynaceae</taxon>
        <taxon>Rauvolfioideae</taxon>
        <taxon>Vinceae</taxon>
        <taxon>Catharanthinae</taxon>
        <taxon>Catharanthus</taxon>
    </lineage>
</organism>
<protein>
    <submittedName>
        <fullName evidence="1">Uncharacterized protein</fullName>
    </submittedName>
</protein>
<evidence type="ECO:0000313" key="1">
    <source>
        <dbReference type="EMBL" id="KAI5657834.1"/>
    </source>
</evidence>
<gene>
    <name evidence="1" type="ORF">M9H77_26627</name>
</gene>